<comment type="caution">
    <text evidence="1">The sequence shown here is derived from an EMBL/GenBank/DDBJ whole genome shotgun (WGS) entry which is preliminary data.</text>
</comment>
<evidence type="ECO:0000313" key="2">
    <source>
        <dbReference type="Proteomes" id="UP001164250"/>
    </source>
</evidence>
<sequence>MSMPTNIHSESTGSGNPFGFIQHLEGCHKGQNISGLHNIKRYLGKFGYLNYDDLNSSHKNHENDDEFDDLLESAVKKYQQNHHLNVTGTLDSNTLNQMMKPRCGVPDFVNDTNQNHHKHNHNSSFHTVIINSSQDQEVPANSNANIVIGFHRGPHGDSDDFDGMFKTLAHSNPPTGGLDHELGKPDAIMYDSFEYGKIKRELTADDIQGIRVLYGLRILVLKETGAMDYWEGVNEPRQQQALLMKTPGGALLGSPIARSIRVMASRTRLLFGLFFLLFAMSMPTIIQSKSTGSGNPFGFIQHLEGCHKGQNVSGLHDIKRYLENFGYLNYDLNSGHKNHANDDEFDDLLQSAIQKYQRNYHLNVTGSLDSNTVNQMMKPRCGVADFVNGTKQNHHKHNHKSAFHTVGHYQFFPGPRKWTQSHLTYRFASSVQVPTSLNLRSVIQQAFQRWAQVTHFTFQEDPANLNANIVIGFHRGNHGDGEINRFDGPQGVYAHANPPTGGNCHFDAEERWSTNPGQTELDLESVAVHEIGHLLGLNHEPGKPDAIMYPTFGYGRIKRDLNADDIQGIQVLYGLQ</sequence>
<evidence type="ECO:0000313" key="1">
    <source>
        <dbReference type="EMBL" id="KAJ0102306.1"/>
    </source>
</evidence>
<proteinExistence type="predicted"/>
<organism evidence="1 2">
    <name type="scientific">Pistacia atlantica</name>
    <dbReference type="NCBI Taxonomy" id="434234"/>
    <lineage>
        <taxon>Eukaryota</taxon>
        <taxon>Viridiplantae</taxon>
        <taxon>Streptophyta</taxon>
        <taxon>Embryophyta</taxon>
        <taxon>Tracheophyta</taxon>
        <taxon>Spermatophyta</taxon>
        <taxon>Magnoliopsida</taxon>
        <taxon>eudicotyledons</taxon>
        <taxon>Gunneridae</taxon>
        <taxon>Pentapetalae</taxon>
        <taxon>rosids</taxon>
        <taxon>malvids</taxon>
        <taxon>Sapindales</taxon>
        <taxon>Anacardiaceae</taxon>
        <taxon>Pistacia</taxon>
    </lineage>
</organism>
<accession>A0ACC1BT68</accession>
<reference evidence="2" key="1">
    <citation type="journal article" date="2023" name="G3 (Bethesda)">
        <title>Genome assembly and association tests identify interacting loci associated with vigor, precocity, and sex in interspecific pistachio rootstocks.</title>
        <authorList>
            <person name="Palmer W."/>
            <person name="Jacygrad E."/>
            <person name="Sagayaradj S."/>
            <person name="Cavanaugh K."/>
            <person name="Han R."/>
            <person name="Bertier L."/>
            <person name="Beede B."/>
            <person name="Kafkas S."/>
            <person name="Golino D."/>
            <person name="Preece J."/>
            <person name="Michelmore R."/>
        </authorList>
    </citation>
    <scope>NUCLEOTIDE SEQUENCE [LARGE SCALE GENOMIC DNA]</scope>
</reference>
<name>A0ACC1BT68_9ROSI</name>
<keyword evidence="2" id="KW-1185">Reference proteome</keyword>
<dbReference type="EMBL" id="CM047899">
    <property type="protein sequence ID" value="KAJ0102306.1"/>
    <property type="molecule type" value="Genomic_DNA"/>
</dbReference>
<gene>
    <name evidence="1" type="ORF">Patl1_05972</name>
</gene>
<protein>
    <submittedName>
        <fullName evidence="1">Uncharacterized protein</fullName>
    </submittedName>
</protein>
<dbReference type="Proteomes" id="UP001164250">
    <property type="component" value="Chromosome 3"/>
</dbReference>